<dbReference type="InterPro" id="IPR050172">
    <property type="entry name" value="SsuD_RutA_monooxygenase"/>
</dbReference>
<reference evidence="6 7" key="1">
    <citation type="submission" date="2021-05" db="EMBL/GenBank/DDBJ databases">
        <title>Complete genome of Nocardioides aquaticus KCTC 9944T isolated from meromictic and hypersaline Ekho Lake, Antarctica.</title>
        <authorList>
            <person name="Hwang K."/>
            <person name="Kim K.M."/>
            <person name="Choe H."/>
        </authorList>
    </citation>
    <scope>NUCLEOTIDE SEQUENCE [LARGE SCALE GENOMIC DNA]</scope>
    <source>
        <strain evidence="6 7">KCTC 9944</strain>
    </source>
</reference>
<keyword evidence="1" id="KW-0285">Flavoprotein</keyword>
<dbReference type="Proteomes" id="UP000679307">
    <property type="component" value="Chromosome"/>
</dbReference>
<accession>A0ABX8EM90</accession>
<keyword evidence="2" id="KW-0288">FMN</keyword>
<organism evidence="6 7">
    <name type="scientific">Nocardioides aquaticus</name>
    <dbReference type="NCBI Taxonomy" id="160826"/>
    <lineage>
        <taxon>Bacteria</taxon>
        <taxon>Bacillati</taxon>
        <taxon>Actinomycetota</taxon>
        <taxon>Actinomycetes</taxon>
        <taxon>Propionibacteriales</taxon>
        <taxon>Nocardioidaceae</taxon>
        <taxon>Nocardioides</taxon>
    </lineage>
</organism>
<dbReference type="GO" id="GO:0008726">
    <property type="term" value="F:alkanesulfonate monooxygenase activity"/>
    <property type="evidence" value="ECO:0007669"/>
    <property type="project" value="UniProtKB-EC"/>
</dbReference>
<evidence type="ECO:0000256" key="1">
    <source>
        <dbReference type="ARBA" id="ARBA00022630"/>
    </source>
</evidence>
<evidence type="ECO:0000256" key="4">
    <source>
        <dbReference type="ARBA" id="ARBA00023033"/>
    </source>
</evidence>
<dbReference type="InterPro" id="IPR011251">
    <property type="entry name" value="Luciferase-like_dom"/>
</dbReference>
<dbReference type="Pfam" id="PF00296">
    <property type="entry name" value="Bac_luciferase"/>
    <property type="match status" value="1"/>
</dbReference>
<evidence type="ECO:0000313" key="7">
    <source>
        <dbReference type="Proteomes" id="UP000679307"/>
    </source>
</evidence>
<evidence type="ECO:0000313" key="6">
    <source>
        <dbReference type="EMBL" id="QVT79743.1"/>
    </source>
</evidence>
<dbReference type="EC" id="1.14.14.5" evidence="6"/>
<dbReference type="PANTHER" id="PTHR42847">
    <property type="entry name" value="ALKANESULFONATE MONOOXYGENASE"/>
    <property type="match status" value="1"/>
</dbReference>
<dbReference type="EMBL" id="CP075371">
    <property type="protein sequence ID" value="QVT79743.1"/>
    <property type="molecule type" value="Genomic_DNA"/>
</dbReference>
<name>A0ABX8EM90_9ACTN</name>
<protein>
    <submittedName>
        <fullName evidence="6">Alkanesulfonate monooxygenase</fullName>
        <ecNumber evidence="6">1.14.14.5</ecNumber>
    </submittedName>
</protein>
<feature type="domain" description="Luciferase-like" evidence="5">
    <location>
        <begin position="7"/>
        <end position="270"/>
    </location>
</feature>
<keyword evidence="7" id="KW-1185">Reference proteome</keyword>
<dbReference type="SUPFAM" id="SSF51679">
    <property type="entry name" value="Bacterial luciferase-like"/>
    <property type="match status" value="1"/>
</dbReference>
<dbReference type="NCBIfam" id="TIGR03619">
    <property type="entry name" value="F420_Rv2161c"/>
    <property type="match status" value="1"/>
</dbReference>
<evidence type="ECO:0000256" key="3">
    <source>
        <dbReference type="ARBA" id="ARBA00023002"/>
    </source>
</evidence>
<dbReference type="PANTHER" id="PTHR42847:SF4">
    <property type="entry name" value="ALKANESULFONATE MONOOXYGENASE-RELATED"/>
    <property type="match status" value="1"/>
</dbReference>
<proteinExistence type="predicted"/>
<gene>
    <name evidence="6" type="primary">ssuD_1</name>
    <name evidence="6" type="ORF">ENKNEFLB_02133</name>
</gene>
<evidence type="ECO:0000259" key="5">
    <source>
        <dbReference type="Pfam" id="PF00296"/>
    </source>
</evidence>
<dbReference type="Gene3D" id="3.20.20.30">
    <property type="entry name" value="Luciferase-like domain"/>
    <property type="match status" value="1"/>
</dbReference>
<evidence type="ECO:0000256" key="2">
    <source>
        <dbReference type="ARBA" id="ARBA00022643"/>
    </source>
</evidence>
<dbReference type="RefSeq" id="WP_214059153.1">
    <property type="nucleotide sequence ID" value="NZ_BAAAHS010000068.1"/>
</dbReference>
<keyword evidence="3 6" id="KW-0560">Oxidoreductase</keyword>
<keyword evidence="4 6" id="KW-0503">Monooxygenase</keyword>
<dbReference type="InterPro" id="IPR019921">
    <property type="entry name" value="Lucif-like_OxRdtase_Rv2161c"/>
</dbReference>
<sequence length="309" mass="32584">MFPISADPAEVVTFAREAETLGFDFLGCGEHLFFHGPVTNAFVSLAAAAAVTDRIRLLSALTILPVYPAVLAAKQAATLDRISGGRLDLGIGVGGEYPPEFEAAGVPVAGRGRRTDESLRVVQELFAGGPVELEGETVRLRGLSLDPPPLQAGGPPLWIGGRKEAALRRTARFGDVWFPYAVTPEQLQAGMGRLGELLDEQGRPQGAARGAFFGWGHVARSGALARETAVRVVSSIYQQDFAPLADRLLVIGSPAQVVDRLGAYAAAGAEEFLFAPAADDVASLRETVQLFATEVLPQVRSLGPRGAST</sequence>
<dbReference type="InterPro" id="IPR036661">
    <property type="entry name" value="Luciferase-like_sf"/>
</dbReference>